<reference evidence="1" key="1">
    <citation type="journal article" date="2020" name="New Phytol.">
        <title>Comparative genomics reveals dynamic genome evolution in host specialist ectomycorrhizal fungi.</title>
        <authorList>
            <person name="Lofgren L.A."/>
            <person name="Nguyen N.H."/>
            <person name="Vilgalys R."/>
            <person name="Ruytinx J."/>
            <person name="Liao H.L."/>
            <person name="Branco S."/>
            <person name="Kuo A."/>
            <person name="LaButti K."/>
            <person name="Lipzen A."/>
            <person name="Andreopoulos W."/>
            <person name="Pangilinan J."/>
            <person name="Riley R."/>
            <person name="Hundley H."/>
            <person name="Na H."/>
            <person name="Barry K."/>
            <person name="Grigoriev I.V."/>
            <person name="Stajich J.E."/>
            <person name="Kennedy P.G."/>
        </authorList>
    </citation>
    <scope>NUCLEOTIDE SEQUENCE</scope>
    <source>
        <strain evidence="1">S12</strain>
    </source>
</reference>
<gene>
    <name evidence="1" type="ORF">HD556DRAFT_1389628</name>
</gene>
<feature type="non-terminal residue" evidence="1">
    <location>
        <position position="1"/>
    </location>
</feature>
<comment type="caution">
    <text evidence="1">The sequence shown here is derived from an EMBL/GenBank/DDBJ whole genome shotgun (WGS) entry which is preliminary data.</text>
</comment>
<protein>
    <submittedName>
        <fullName evidence="1">Uncharacterized protein</fullName>
    </submittedName>
</protein>
<keyword evidence="2" id="KW-1185">Reference proteome</keyword>
<dbReference type="GeneID" id="64597281"/>
<evidence type="ECO:0000313" key="2">
    <source>
        <dbReference type="Proteomes" id="UP000719766"/>
    </source>
</evidence>
<proteinExistence type="predicted"/>
<dbReference type="Proteomes" id="UP000719766">
    <property type="component" value="Unassembled WGS sequence"/>
</dbReference>
<sequence>CSYTPTLLALIRSRQLIKKRVPPSFVAIGQGQPSAGKDKAFLAVDSELELAHKLVPATANRTTISGDKATQACALEALQQNP</sequence>
<name>A0A9P7DE91_9AGAM</name>
<accession>A0A9P7DE91</accession>
<dbReference type="RefSeq" id="XP_041157592.1">
    <property type="nucleotide sequence ID" value="XM_041303517.1"/>
</dbReference>
<dbReference type="AlphaFoldDB" id="A0A9P7DE91"/>
<dbReference type="EMBL" id="JABBWE010000048">
    <property type="protein sequence ID" value="KAG1790638.1"/>
    <property type="molecule type" value="Genomic_DNA"/>
</dbReference>
<dbReference type="OrthoDB" id="2675635at2759"/>
<evidence type="ECO:0000313" key="1">
    <source>
        <dbReference type="EMBL" id="KAG1790638.1"/>
    </source>
</evidence>
<organism evidence="1 2">
    <name type="scientific">Suillus plorans</name>
    <dbReference type="NCBI Taxonomy" id="116603"/>
    <lineage>
        <taxon>Eukaryota</taxon>
        <taxon>Fungi</taxon>
        <taxon>Dikarya</taxon>
        <taxon>Basidiomycota</taxon>
        <taxon>Agaricomycotina</taxon>
        <taxon>Agaricomycetes</taxon>
        <taxon>Agaricomycetidae</taxon>
        <taxon>Boletales</taxon>
        <taxon>Suillineae</taxon>
        <taxon>Suillaceae</taxon>
        <taxon>Suillus</taxon>
    </lineage>
</organism>